<evidence type="ECO:0000313" key="2">
    <source>
        <dbReference type="Proteomes" id="UP000078284"/>
    </source>
</evidence>
<proteinExistence type="predicted"/>
<protein>
    <submittedName>
        <fullName evidence="1">Uncharacterized protein</fullName>
    </submittedName>
</protein>
<name>A0A178VM44_ARATH</name>
<dbReference type="EMBL" id="LUHQ01000003">
    <property type="protein sequence ID" value="OAP06818.1"/>
    <property type="molecule type" value="Genomic_DNA"/>
</dbReference>
<dbReference type="AlphaFoldDB" id="A0A178VM44"/>
<organism evidence="1 2">
    <name type="scientific">Arabidopsis thaliana</name>
    <name type="common">Mouse-ear cress</name>
    <dbReference type="NCBI Taxonomy" id="3702"/>
    <lineage>
        <taxon>Eukaryota</taxon>
        <taxon>Viridiplantae</taxon>
        <taxon>Streptophyta</taxon>
        <taxon>Embryophyta</taxon>
        <taxon>Tracheophyta</taxon>
        <taxon>Spermatophyta</taxon>
        <taxon>Magnoliopsida</taxon>
        <taxon>eudicotyledons</taxon>
        <taxon>Gunneridae</taxon>
        <taxon>Pentapetalae</taxon>
        <taxon>rosids</taxon>
        <taxon>malvids</taxon>
        <taxon>Brassicales</taxon>
        <taxon>Brassicaceae</taxon>
        <taxon>Camelineae</taxon>
        <taxon>Arabidopsis</taxon>
    </lineage>
</organism>
<accession>A0A178VM44</accession>
<evidence type="ECO:0000313" key="1">
    <source>
        <dbReference type="EMBL" id="OAP06818.1"/>
    </source>
</evidence>
<sequence>MQTLTTIGGVAAAMGPTVKKASKHMREFALAVVDKMVVLAGLSDFVDATHLLKPAINRSDDQPEDLRKIAEGCQSEI</sequence>
<gene>
    <name evidence="1" type="ordered locus">AXX17_At3g30740</name>
</gene>
<comment type="caution">
    <text evidence="1">The sequence shown here is derived from an EMBL/GenBank/DDBJ whole genome shotgun (WGS) entry which is preliminary data.</text>
</comment>
<reference evidence="2" key="1">
    <citation type="journal article" date="2016" name="Proc. Natl. Acad. Sci. U.S.A.">
        <title>Chromosome-level assembly of Arabidopsis thaliana Ler reveals the extent of translocation and inversion polymorphisms.</title>
        <authorList>
            <person name="Zapata L."/>
            <person name="Ding J."/>
            <person name="Willing E.M."/>
            <person name="Hartwig B."/>
            <person name="Bezdan D."/>
            <person name="Jiao W.B."/>
            <person name="Patel V."/>
            <person name="Velikkakam James G."/>
            <person name="Koornneef M."/>
            <person name="Ossowski S."/>
            <person name="Schneeberger K."/>
        </authorList>
    </citation>
    <scope>NUCLEOTIDE SEQUENCE [LARGE SCALE GENOMIC DNA]</scope>
    <source>
        <strain evidence="2">cv. Landsberg erecta</strain>
    </source>
</reference>
<dbReference type="Proteomes" id="UP000078284">
    <property type="component" value="Chromosome 3"/>
</dbReference>